<dbReference type="EMBL" id="AVOT02001671">
    <property type="protein sequence ID" value="MBW0467778.1"/>
    <property type="molecule type" value="Genomic_DNA"/>
</dbReference>
<keyword evidence="4" id="KW-1185">Reference proteome</keyword>
<feature type="compositionally biased region" description="Low complexity" evidence="1">
    <location>
        <begin position="97"/>
        <end position="111"/>
    </location>
</feature>
<dbReference type="AlphaFoldDB" id="A0A9Q3BMA6"/>
<feature type="region of interest" description="Disordered" evidence="1">
    <location>
        <begin position="93"/>
        <end position="155"/>
    </location>
</feature>
<proteinExistence type="predicted"/>
<evidence type="ECO:0000313" key="4">
    <source>
        <dbReference type="Proteomes" id="UP000765509"/>
    </source>
</evidence>
<evidence type="ECO:0000256" key="1">
    <source>
        <dbReference type="SAM" id="MobiDB-lite"/>
    </source>
</evidence>
<evidence type="ECO:0000313" key="3">
    <source>
        <dbReference type="EMBL" id="MBW0467778.1"/>
    </source>
</evidence>
<comment type="caution">
    <text evidence="3">The sequence shown here is derived from an EMBL/GenBank/DDBJ whole genome shotgun (WGS) entry which is preliminary data.</text>
</comment>
<protein>
    <recommendedName>
        <fullName evidence="5">EF-hand domain-containing protein</fullName>
    </recommendedName>
</protein>
<keyword evidence="2" id="KW-0732">Signal</keyword>
<gene>
    <name evidence="3" type="ORF">O181_007493</name>
</gene>
<feature type="signal peptide" evidence="2">
    <location>
        <begin position="1"/>
        <end position="28"/>
    </location>
</feature>
<dbReference type="Proteomes" id="UP000765509">
    <property type="component" value="Unassembled WGS sequence"/>
</dbReference>
<name>A0A9Q3BMA6_9BASI</name>
<feature type="chain" id="PRO_5040276043" description="EF-hand domain-containing protein" evidence="2">
    <location>
        <begin position="29"/>
        <end position="234"/>
    </location>
</feature>
<reference evidence="3" key="1">
    <citation type="submission" date="2021-03" db="EMBL/GenBank/DDBJ databases">
        <title>Draft genome sequence of rust myrtle Austropuccinia psidii MF-1, a brazilian biotype.</title>
        <authorList>
            <person name="Quecine M.C."/>
            <person name="Pachon D.M.R."/>
            <person name="Bonatelli M.L."/>
            <person name="Correr F.H."/>
            <person name="Franceschini L.M."/>
            <person name="Leite T.F."/>
            <person name="Margarido G.R.A."/>
            <person name="Almeida C.A."/>
            <person name="Ferrarezi J.A."/>
            <person name="Labate C.A."/>
        </authorList>
    </citation>
    <scope>NUCLEOTIDE SEQUENCE</scope>
    <source>
        <strain evidence="3">MF-1</strain>
    </source>
</reference>
<accession>A0A9Q3BMA6</accession>
<organism evidence="3 4">
    <name type="scientific">Austropuccinia psidii MF-1</name>
    <dbReference type="NCBI Taxonomy" id="1389203"/>
    <lineage>
        <taxon>Eukaryota</taxon>
        <taxon>Fungi</taxon>
        <taxon>Dikarya</taxon>
        <taxon>Basidiomycota</taxon>
        <taxon>Pucciniomycotina</taxon>
        <taxon>Pucciniomycetes</taxon>
        <taxon>Pucciniales</taxon>
        <taxon>Sphaerophragmiaceae</taxon>
        <taxon>Austropuccinia</taxon>
    </lineage>
</organism>
<evidence type="ECO:0008006" key="5">
    <source>
        <dbReference type="Google" id="ProtNLM"/>
    </source>
</evidence>
<evidence type="ECO:0000256" key="2">
    <source>
        <dbReference type="SAM" id="SignalP"/>
    </source>
</evidence>
<sequence length="234" mass="26722">MENMRWSSHSLRLPLLIIFLGILIDKQSRNHEKDQKYANFLTDADGEGSGKLDGEDFEVVKHKIGQIWNSSPSHPPSKAFESQIIPSTARNFKPRLSSVPSSVDKSSPHPSTARPPALAFPIRPSPVPQPRTSTMPPSELKPVASTSNRRRVERSHLPYQEIEVFQREDHWPAKATSQDLNEIHDPQDSVERISQRVDINSREMIFYDNDRIIPGMASEEMPSEFVWYEDELIN</sequence>